<dbReference type="KEGG" id="nva:G3M78_01550"/>
<dbReference type="GO" id="GO:0000160">
    <property type="term" value="P:phosphorelay signal transduction system"/>
    <property type="evidence" value="ECO:0007669"/>
    <property type="project" value="UniProtKB-KW"/>
</dbReference>
<dbReference type="SUPFAM" id="SSF52172">
    <property type="entry name" value="CheY-like"/>
    <property type="match status" value="1"/>
</dbReference>
<dbReference type="EMBL" id="CP048620">
    <property type="protein sequence ID" value="QPJ64156.1"/>
    <property type="molecule type" value="Genomic_DNA"/>
</dbReference>
<evidence type="ECO:0000256" key="2">
    <source>
        <dbReference type="ARBA" id="ARBA00023012"/>
    </source>
</evidence>
<dbReference type="Pfam" id="PF00072">
    <property type="entry name" value="Response_reg"/>
    <property type="match status" value="1"/>
</dbReference>
<dbReference type="SMART" id="SM00448">
    <property type="entry name" value="REC"/>
    <property type="match status" value="1"/>
</dbReference>
<keyword evidence="1 3" id="KW-0597">Phosphoprotein</keyword>
<gene>
    <name evidence="5" type="ORF">G3M78_01550</name>
</gene>
<dbReference type="InterPro" id="IPR011006">
    <property type="entry name" value="CheY-like_superfamily"/>
</dbReference>
<dbReference type="CDD" id="cd00156">
    <property type="entry name" value="REC"/>
    <property type="match status" value="1"/>
</dbReference>
<dbReference type="InterPro" id="IPR001789">
    <property type="entry name" value="Sig_transdc_resp-reg_receiver"/>
</dbReference>
<feature type="modified residue" description="4-aspartylphosphate" evidence="3">
    <location>
        <position position="54"/>
    </location>
</feature>
<evidence type="ECO:0000256" key="3">
    <source>
        <dbReference type="PROSITE-ProRule" id="PRU00169"/>
    </source>
</evidence>
<dbReference type="PANTHER" id="PTHR44591:SF14">
    <property type="entry name" value="PROTEIN PILG"/>
    <property type="match status" value="1"/>
</dbReference>
<feature type="domain" description="Response regulatory" evidence="4">
    <location>
        <begin position="5"/>
        <end position="119"/>
    </location>
</feature>
<dbReference type="Gene3D" id="3.40.50.2300">
    <property type="match status" value="1"/>
</dbReference>
<keyword evidence="2" id="KW-0902">Two-component regulatory system</keyword>
<evidence type="ECO:0000256" key="1">
    <source>
        <dbReference type="ARBA" id="ARBA00022553"/>
    </source>
</evidence>
<dbReference type="PROSITE" id="PS50110">
    <property type="entry name" value="RESPONSE_REGULATORY"/>
    <property type="match status" value="1"/>
</dbReference>
<dbReference type="InterPro" id="IPR050595">
    <property type="entry name" value="Bact_response_regulator"/>
</dbReference>
<name>A0A7T0G2E7_9BACT</name>
<evidence type="ECO:0000313" key="6">
    <source>
        <dbReference type="Proteomes" id="UP000594464"/>
    </source>
</evidence>
<dbReference type="PANTHER" id="PTHR44591">
    <property type="entry name" value="STRESS RESPONSE REGULATOR PROTEIN 1"/>
    <property type="match status" value="1"/>
</dbReference>
<proteinExistence type="predicted"/>
<evidence type="ECO:0000313" key="5">
    <source>
        <dbReference type="EMBL" id="QPJ64156.1"/>
    </source>
</evidence>
<reference evidence="6" key="1">
    <citation type="submission" date="2020-02" db="EMBL/GenBank/DDBJ databases">
        <title>Genomic and physiological characterization of two novel Nitrospinaceae genera.</title>
        <authorList>
            <person name="Mueller A.J."/>
            <person name="Jung M.-Y."/>
            <person name="Strachan C.R."/>
            <person name="Herbold C.W."/>
            <person name="Kirkegaard R.H."/>
            <person name="Daims H."/>
        </authorList>
    </citation>
    <scope>NUCLEOTIDE SEQUENCE [LARGE SCALE GENOMIC DNA]</scope>
</reference>
<dbReference type="AlphaFoldDB" id="A0A7T0G2E7"/>
<protein>
    <submittedName>
        <fullName evidence="5">Response regulator</fullName>
    </submittedName>
</protein>
<evidence type="ECO:0000259" key="4">
    <source>
        <dbReference type="PROSITE" id="PS50110"/>
    </source>
</evidence>
<accession>A0A7T0G2E7</accession>
<sequence length="121" mass="13109">MKNLEALLVDDEEIIRVTLAHKLKKNGFKVTLADNADAAVALIQERNFDLIITDLTMDIGSGLDVLKEAKKNDPSTPVIMLSGFSSSPQLEEAAECGASFIVLKPCSFGELFEKIQASIKA</sequence>
<organism evidence="5 6">
    <name type="scientific">Candidatus Nitrohelix vancouverensis</name>
    <dbReference type="NCBI Taxonomy" id="2705534"/>
    <lineage>
        <taxon>Bacteria</taxon>
        <taxon>Pseudomonadati</taxon>
        <taxon>Nitrospinota/Tectimicrobiota group</taxon>
        <taxon>Nitrospinota</taxon>
        <taxon>Nitrospinia</taxon>
        <taxon>Nitrospinales</taxon>
        <taxon>Nitrospinaceae</taxon>
        <taxon>Candidatus Nitrohelix</taxon>
    </lineage>
</organism>
<dbReference type="Proteomes" id="UP000594464">
    <property type="component" value="Chromosome"/>
</dbReference>